<evidence type="ECO:0000313" key="2">
    <source>
        <dbReference type="EMBL" id="GGN98065.1"/>
    </source>
</evidence>
<dbReference type="OrthoDB" id="3745257at2"/>
<sequence>MSMFLYGTIQEIEQISTRMRRVRITGPDLCDLTWVPGMHTRLRVGDPRSPRSWLRGLLRTYSIWDYSPTGRLDLCILDHSSAGPGAQWSRRVRVGDQAALTPPEGRLVLREDARYHLFAGDETATAAFGAMLRALPPSAIAHGAISVEDPGDRLPLEHADRLTWRCRPTDLADVVRSLELPDTPGVAYLAGEARSCQAVRAHLVRERGWPRKAVVVKPFWTPGRRGMD</sequence>
<dbReference type="AlphaFoldDB" id="A0A8H9GTY7"/>
<dbReference type="PROSITE" id="PS51384">
    <property type="entry name" value="FAD_FR"/>
    <property type="match status" value="1"/>
</dbReference>
<proteinExistence type="predicted"/>
<feature type="domain" description="FAD-binding FR-type" evidence="1">
    <location>
        <begin position="2"/>
        <end position="110"/>
    </location>
</feature>
<dbReference type="Pfam" id="PF08021">
    <property type="entry name" value="FAD_binding_9"/>
    <property type="match status" value="1"/>
</dbReference>
<evidence type="ECO:0000313" key="3">
    <source>
        <dbReference type="Proteomes" id="UP000653480"/>
    </source>
</evidence>
<reference evidence="2" key="1">
    <citation type="journal article" date="2014" name="Int. J. Syst. Evol. Microbiol.">
        <title>Complete genome sequence of Corynebacterium casei LMG S-19264T (=DSM 44701T), isolated from a smear-ripened cheese.</title>
        <authorList>
            <consortium name="US DOE Joint Genome Institute (JGI-PGF)"/>
            <person name="Walter F."/>
            <person name="Albersmeier A."/>
            <person name="Kalinowski J."/>
            <person name="Ruckert C."/>
        </authorList>
    </citation>
    <scope>NUCLEOTIDE SEQUENCE</scope>
    <source>
        <strain evidence="2">CGMCC 4.7138</strain>
    </source>
</reference>
<dbReference type="Proteomes" id="UP000653480">
    <property type="component" value="Unassembled WGS sequence"/>
</dbReference>
<dbReference type="Gene3D" id="3.40.50.80">
    <property type="entry name" value="Nucleotide-binding domain of ferredoxin-NADP reductase (FNR) module"/>
    <property type="match status" value="1"/>
</dbReference>
<dbReference type="InterPro" id="IPR013113">
    <property type="entry name" value="SIP_FAD-bd"/>
</dbReference>
<name>A0A8H9GTY7_9ACTN</name>
<accession>A0A8H9GTY7</accession>
<dbReference type="InterPro" id="IPR007037">
    <property type="entry name" value="SIP_rossman_dom"/>
</dbReference>
<dbReference type="RefSeq" id="WP_142567534.1">
    <property type="nucleotide sequence ID" value="NZ_BMMN01000001.1"/>
</dbReference>
<dbReference type="InterPro" id="IPR039374">
    <property type="entry name" value="SIP_fam"/>
</dbReference>
<dbReference type="Pfam" id="PF04954">
    <property type="entry name" value="SIP"/>
    <property type="match status" value="1"/>
</dbReference>
<comment type="caution">
    <text evidence="2">The sequence shown here is derived from an EMBL/GenBank/DDBJ whole genome shotgun (WGS) entry which is preliminary data.</text>
</comment>
<dbReference type="Gene3D" id="2.40.30.10">
    <property type="entry name" value="Translation factors"/>
    <property type="match status" value="1"/>
</dbReference>
<organism evidence="2 3">
    <name type="scientific">Microbispora bryophytorum</name>
    <dbReference type="NCBI Taxonomy" id="1460882"/>
    <lineage>
        <taxon>Bacteria</taxon>
        <taxon>Bacillati</taxon>
        <taxon>Actinomycetota</taxon>
        <taxon>Actinomycetes</taxon>
        <taxon>Streptosporangiales</taxon>
        <taxon>Streptosporangiaceae</taxon>
        <taxon>Microbispora</taxon>
    </lineage>
</organism>
<dbReference type="InterPro" id="IPR039261">
    <property type="entry name" value="FNR_nucleotide-bd"/>
</dbReference>
<gene>
    <name evidence="2" type="ORF">GCM10011574_02260</name>
</gene>
<keyword evidence="3" id="KW-1185">Reference proteome</keyword>
<dbReference type="CDD" id="cd06193">
    <property type="entry name" value="siderophore_interacting"/>
    <property type="match status" value="1"/>
</dbReference>
<protein>
    <recommendedName>
        <fullName evidence="1">FAD-binding FR-type domain-containing protein</fullName>
    </recommendedName>
</protein>
<dbReference type="InterPro" id="IPR017927">
    <property type="entry name" value="FAD-bd_FR_type"/>
</dbReference>
<dbReference type="PANTHER" id="PTHR30157">
    <property type="entry name" value="FERRIC REDUCTASE, NADPH-DEPENDENT"/>
    <property type="match status" value="1"/>
</dbReference>
<dbReference type="InterPro" id="IPR017938">
    <property type="entry name" value="Riboflavin_synthase-like_b-brl"/>
</dbReference>
<evidence type="ECO:0000259" key="1">
    <source>
        <dbReference type="PROSITE" id="PS51384"/>
    </source>
</evidence>
<dbReference type="PANTHER" id="PTHR30157:SF0">
    <property type="entry name" value="NADPH-DEPENDENT FERRIC-CHELATE REDUCTASE"/>
    <property type="match status" value="1"/>
</dbReference>
<reference evidence="2" key="2">
    <citation type="submission" date="2020-09" db="EMBL/GenBank/DDBJ databases">
        <authorList>
            <person name="Sun Q."/>
            <person name="Zhou Y."/>
        </authorList>
    </citation>
    <scope>NUCLEOTIDE SEQUENCE</scope>
    <source>
        <strain evidence="2">CGMCC 4.7138</strain>
    </source>
</reference>
<dbReference type="GO" id="GO:0016491">
    <property type="term" value="F:oxidoreductase activity"/>
    <property type="evidence" value="ECO:0007669"/>
    <property type="project" value="InterPro"/>
</dbReference>
<dbReference type="EMBL" id="BMMN01000001">
    <property type="protein sequence ID" value="GGN98065.1"/>
    <property type="molecule type" value="Genomic_DNA"/>
</dbReference>
<dbReference type="SUPFAM" id="SSF63380">
    <property type="entry name" value="Riboflavin synthase domain-like"/>
    <property type="match status" value="1"/>
</dbReference>